<dbReference type="InterPro" id="IPR007253">
    <property type="entry name" value="Cell_wall-bd_2"/>
</dbReference>
<feature type="chain" id="PRO_5045559440" evidence="1">
    <location>
        <begin position="31"/>
        <end position="347"/>
    </location>
</feature>
<keyword evidence="2" id="KW-0378">Hydrolase</keyword>
<accession>A0ABS4ECD5</accession>
<keyword evidence="2" id="KW-0645">Protease</keyword>
<dbReference type="Gene3D" id="3.40.50.12090">
    <property type="match status" value="3"/>
</dbReference>
<sequence>MHIKKYISVLMAGSVIISGLLMTSTVNAYAESGNTKRKVVNCSKKSAVILASGEKYTDILTATVLANEKNCSILLTSKDFVDQNTVNEIKRLKVGEVIISGGVDSVSENVERQLNDFNVRRIAGEDRYETAVKIGDEVRSLSGNLDDAMLVDGTNFPDVITISALASQKRAPILITQPEQLVKSTKDTLQEWNIKNTTIGGSYDSVSKNIEDNLEVTNVSRIGGADRYETAELVGAEVRNLTGNYDDMILVDGTDFPDGITINSLASKFNAPIMLTPPNKISETTSNKINDWSIQNILIGGGYKSVSKSIEENLGVENKERVAGVDRYDTAVKISQRLSQLKNYIGK</sequence>
<dbReference type="GO" id="GO:0008233">
    <property type="term" value="F:peptidase activity"/>
    <property type="evidence" value="ECO:0007669"/>
    <property type="project" value="UniProtKB-KW"/>
</dbReference>
<gene>
    <name evidence="2" type="ORF">J2Z43_001997</name>
</gene>
<dbReference type="PANTHER" id="PTHR30032:SF4">
    <property type="entry name" value="AMIDASE ENHANCER"/>
    <property type="match status" value="1"/>
</dbReference>
<keyword evidence="3" id="KW-1185">Reference proteome</keyword>
<comment type="caution">
    <text evidence="2">The sequence shown here is derived from an EMBL/GenBank/DDBJ whole genome shotgun (WGS) entry which is preliminary data.</text>
</comment>
<feature type="signal peptide" evidence="1">
    <location>
        <begin position="1"/>
        <end position="30"/>
    </location>
</feature>
<evidence type="ECO:0000313" key="3">
    <source>
        <dbReference type="Proteomes" id="UP000767291"/>
    </source>
</evidence>
<dbReference type="GO" id="GO:0006508">
    <property type="term" value="P:proteolysis"/>
    <property type="evidence" value="ECO:0007669"/>
    <property type="project" value="UniProtKB-KW"/>
</dbReference>
<dbReference type="Pfam" id="PF04122">
    <property type="entry name" value="CW_binding_2"/>
    <property type="match status" value="3"/>
</dbReference>
<dbReference type="PANTHER" id="PTHR30032">
    <property type="entry name" value="N-ACETYLMURAMOYL-L-ALANINE AMIDASE-RELATED"/>
    <property type="match status" value="1"/>
</dbReference>
<proteinExistence type="predicted"/>
<evidence type="ECO:0000256" key="1">
    <source>
        <dbReference type="SAM" id="SignalP"/>
    </source>
</evidence>
<evidence type="ECO:0000313" key="2">
    <source>
        <dbReference type="EMBL" id="MBP1855602.1"/>
    </source>
</evidence>
<keyword evidence="1" id="KW-0732">Signal</keyword>
<dbReference type="Proteomes" id="UP000767291">
    <property type="component" value="Unassembled WGS sequence"/>
</dbReference>
<name>A0ABS4ECD5_9FIRM</name>
<dbReference type="EC" id="3.4.21.-" evidence="2"/>
<protein>
    <submittedName>
        <fullName evidence="2">Cell wall-associated protease</fullName>
        <ecNumber evidence="2">3.4.21.-</ecNumber>
    </submittedName>
</protein>
<dbReference type="InterPro" id="IPR051922">
    <property type="entry name" value="Bact_Sporulation_Assoc"/>
</dbReference>
<dbReference type="EMBL" id="JAGGJX010000003">
    <property type="protein sequence ID" value="MBP1855602.1"/>
    <property type="molecule type" value="Genomic_DNA"/>
</dbReference>
<dbReference type="RefSeq" id="WP_209457014.1">
    <property type="nucleotide sequence ID" value="NZ_BAAACS010000011.1"/>
</dbReference>
<reference evidence="2 3" key="1">
    <citation type="submission" date="2021-03" db="EMBL/GenBank/DDBJ databases">
        <title>Genomic Encyclopedia of Type Strains, Phase IV (KMG-IV): sequencing the most valuable type-strain genomes for metagenomic binning, comparative biology and taxonomic classification.</title>
        <authorList>
            <person name="Goeker M."/>
        </authorList>
    </citation>
    <scope>NUCLEOTIDE SEQUENCE [LARGE SCALE GENOMIC DNA]</scope>
    <source>
        <strain evidence="2 3">DSM 1289</strain>
    </source>
</reference>
<organism evidence="2 3">
    <name type="scientific">Metaclostridioides mangenotii</name>
    <dbReference type="NCBI Taxonomy" id="1540"/>
    <lineage>
        <taxon>Bacteria</taxon>
        <taxon>Bacillati</taxon>
        <taxon>Bacillota</taxon>
        <taxon>Clostridia</taxon>
        <taxon>Peptostreptococcales</taxon>
        <taxon>Peptostreptococcaceae</taxon>
        <taxon>Metaclostridioides</taxon>
    </lineage>
</organism>